<dbReference type="VEuPathDB" id="FungiDB:PMAA_053240"/>
<dbReference type="STRING" id="441960.B6QNM7"/>
<organism evidence="1 2">
    <name type="scientific">Talaromyces marneffei (strain ATCC 18224 / CBS 334.59 / QM 7333)</name>
    <name type="common">Penicillium marneffei</name>
    <dbReference type="NCBI Taxonomy" id="441960"/>
    <lineage>
        <taxon>Eukaryota</taxon>
        <taxon>Fungi</taxon>
        <taxon>Dikarya</taxon>
        <taxon>Ascomycota</taxon>
        <taxon>Pezizomycotina</taxon>
        <taxon>Eurotiomycetes</taxon>
        <taxon>Eurotiomycetidae</taxon>
        <taxon>Eurotiales</taxon>
        <taxon>Trichocomaceae</taxon>
        <taxon>Talaromyces</taxon>
        <taxon>Talaromyces sect. Talaromyces</taxon>
    </lineage>
</organism>
<dbReference type="CDD" id="cd00866">
    <property type="entry name" value="PEBP_euk"/>
    <property type="match status" value="1"/>
</dbReference>
<proteinExistence type="predicted"/>
<accession>B6QNM7</accession>
<dbReference type="InterPro" id="IPR035810">
    <property type="entry name" value="PEBP_euk"/>
</dbReference>
<dbReference type="PhylomeDB" id="B6QNM7"/>
<reference evidence="2" key="1">
    <citation type="journal article" date="2015" name="Genome Announc.">
        <title>Genome sequence of the AIDS-associated pathogen Penicillium marneffei (ATCC18224) and its near taxonomic relative Talaromyces stipitatus (ATCC10500).</title>
        <authorList>
            <person name="Nierman W.C."/>
            <person name="Fedorova-Abrams N.D."/>
            <person name="Andrianopoulos A."/>
        </authorList>
    </citation>
    <scope>NUCLEOTIDE SEQUENCE [LARGE SCALE GENOMIC DNA]</scope>
    <source>
        <strain evidence="2">ATCC 18224 / CBS 334.59 / QM 7333</strain>
    </source>
</reference>
<dbReference type="Proteomes" id="UP000001294">
    <property type="component" value="Unassembled WGS sequence"/>
</dbReference>
<keyword evidence="2" id="KW-1185">Reference proteome</keyword>
<dbReference type="Gene3D" id="3.90.280.10">
    <property type="entry name" value="PEBP-like"/>
    <property type="match status" value="1"/>
</dbReference>
<protein>
    <submittedName>
        <fullName evidence="1">Protease inhibitor (Tfs1), putative</fullName>
    </submittedName>
</protein>
<dbReference type="AlphaFoldDB" id="B6QNM7"/>
<name>B6QNM7_TALMQ</name>
<dbReference type="SUPFAM" id="SSF49777">
    <property type="entry name" value="PEBP-like"/>
    <property type="match status" value="1"/>
</dbReference>
<evidence type="ECO:0000313" key="1">
    <source>
        <dbReference type="EMBL" id="EEA21515.1"/>
    </source>
</evidence>
<dbReference type="InterPro" id="IPR036610">
    <property type="entry name" value="PEBP-like_sf"/>
</dbReference>
<dbReference type="OrthoDB" id="4505556at2759"/>
<dbReference type="EMBL" id="DS995903">
    <property type="protein sequence ID" value="EEA21515.1"/>
    <property type="molecule type" value="Genomic_DNA"/>
</dbReference>
<sequence length="698" mass="79640">MPSYKNIDSYLDQIQKDKTPVLGLTVGKRQDVTPGVKIPKADAQNPPELRLPQSLASSSDTYLMIAIDIDAPFPSWRGLGPILHWVQPNLKLDPATGRSPHRYCFFLYKQPEGLDVAKYVSKRGGKKVGNAARMWFDLEKYERELGLKEGIVEGNFLIRTLSFEKHLVGPICQINYIHYHHINLDESINNSAKDNFRNVRKPTHFHQHHPRYNLSIYRNRETTCYYSNRRVSIFLITKRRRAVLNAKALGDSYHNLRIQSSVTEYTLRNPPLSGSGSVPNYQITFHVEKTIYKYDEFVGGDLDGTQEHTSSEYKVRRQLASLRLASRGFCGSASRHLFRRITVSLYAPGSIITGLVPLVRFVEISKSRLAQYVREVELGFDGIPKHADDRPDLDDFAGMLSPCLARFANLKELSFGGPRPVPLLSLEETRSYINTVVMALRYVAIPRLEELVLHFPLCHDFGQFFPPKPSAVQIPITDILRQLQRLELNVCVYTTGRHQRHWRHDPILPEHEALPNQTHASYLYRMLEPAINLTSLSISSEDTLNLDPIKFSSSIKLRFLSLTGVSISAHNLLTLINQSSTTIESIFLDLVALNSETWHKVLLELSKLPCLIDFYIESSGYSSTGSSSHLATIIPPDPDYQPNLETYSKEDILALGALQRAVNANRIKARLNPFSKFYYMYIEDPEREAKRQYLYFES</sequence>
<gene>
    <name evidence="1" type="ORF">PMAA_053240</name>
</gene>
<evidence type="ECO:0000313" key="2">
    <source>
        <dbReference type="Proteomes" id="UP000001294"/>
    </source>
</evidence>
<dbReference type="SUPFAM" id="SSF52047">
    <property type="entry name" value="RNI-like"/>
    <property type="match status" value="1"/>
</dbReference>
<dbReference type="HOGENOM" id="CLU_024752_1_0_1"/>